<comment type="caution">
    <text evidence="2">The sequence shown here is derived from an EMBL/GenBank/DDBJ whole genome shotgun (WGS) entry which is preliminary data.</text>
</comment>
<protein>
    <submittedName>
        <fullName evidence="2">Uncharacterized protein</fullName>
    </submittedName>
</protein>
<organism evidence="2">
    <name type="scientific">Tanacetum cinerariifolium</name>
    <name type="common">Dalmatian daisy</name>
    <name type="synonym">Chrysanthemum cinerariifolium</name>
    <dbReference type="NCBI Taxonomy" id="118510"/>
    <lineage>
        <taxon>Eukaryota</taxon>
        <taxon>Viridiplantae</taxon>
        <taxon>Streptophyta</taxon>
        <taxon>Embryophyta</taxon>
        <taxon>Tracheophyta</taxon>
        <taxon>Spermatophyta</taxon>
        <taxon>Magnoliopsida</taxon>
        <taxon>eudicotyledons</taxon>
        <taxon>Gunneridae</taxon>
        <taxon>Pentapetalae</taxon>
        <taxon>asterids</taxon>
        <taxon>campanulids</taxon>
        <taxon>Asterales</taxon>
        <taxon>Asteraceae</taxon>
        <taxon>Asteroideae</taxon>
        <taxon>Anthemideae</taxon>
        <taxon>Anthemidinae</taxon>
        <taxon>Tanacetum</taxon>
    </lineage>
</organism>
<name>A0A6L2P5U6_TANCI</name>
<dbReference type="AlphaFoldDB" id="A0A6L2P5U6"/>
<accession>A0A6L2P5U6</accession>
<keyword evidence="1" id="KW-0175">Coiled coil</keyword>
<reference evidence="2" key="1">
    <citation type="journal article" date="2019" name="Sci. Rep.">
        <title>Draft genome of Tanacetum cinerariifolium, the natural source of mosquito coil.</title>
        <authorList>
            <person name="Yamashiro T."/>
            <person name="Shiraishi A."/>
            <person name="Satake H."/>
            <person name="Nakayama K."/>
        </authorList>
    </citation>
    <scope>NUCLEOTIDE SEQUENCE</scope>
</reference>
<evidence type="ECO:0000313" key="2">
    <source>
        <dbReference type="EMBL" id="GEU93237.1"/>
    </source>
</evidence>
<dbReference type="EMBL" id="BKCJ010010807">
    <property type="protein sequence ID" value="GEU93237.1"/>
    <property type="molecule type" value="Genomic_DNA"/>
</dbReference>
<gene>
    <name evidence="2" type="ORF">Tci_065215</name>
</gene>
<feature type="coiled-coil region" evidence="1">
    <location>
        <begin position="244"/>
        <end position="271"/>
    </location>
</feature>
<proteinExistence type="predicted"/>
<evidence type="ECO:0000256" key="1">
    <source>
        <dbReference type="SAM" id="Coils"/>
    </source>
</evidence>
<sequence length="650" mass="74833">MGVYQNQRTLCGAVKVAVDGTTMMMTMQWGGRGDLEVVVTMRVRIGGDDKHGGVACVDWSSGKRLAESGDDVKKKRVRDGGARCEGGVVEMEMKVVVVWQRGDNNSEVVVVIRRIYVTPSHTKKIFDNMRRVGKDFSGRVTPLFPRMMVQAQEEIGEDEAVNEEMDDSLERATTTATSLDVEQDMGNIAKTQFKATPNESSSQRTDLGCGPRCQEAMRDTSAHTRYERVSKIFNDPLLKVLDLEDELKRKKTAQQTKIDSLERRVKNLKKKQRSRTYKLKRLYKVSLTARVISSSNDEALDKEDTSKQERIDETDANEDITLVSVAATTVTIDDIILAKALVDIKTSKPKIRGIVIKDHEEPSESRTTTISSKKSQDKGKAKMIKDAMKLKKKDQILFNEEAKLDANYQLAKKMQAEEEQELNEEEKAKLCMELLKKRRKFFAAKRAEEKRNIPPTKAQQRSLMYTYLKNMDGWKPKALKNKSFTEIQELFYKSMKKKNNFIDIRTELKIVDDKEATNLKQLVKIIPEEDIEINAIPLVVKTPIVDWKIYKERKKSYYQIIRACGKSKNYLVFSHMLKDFDREDVEALWRMVKAKYGSTRPEEDYDRVFWGDLKVMFDPHVEDEVWKLQQSYKVEKWTLFNCCGVHCLSL</sequence>